<feature type="region of interest" description="Disordered" evidence="1">
    <location>
        <begin position="113"/>
        <end position="163"/>
    </location>
</feature>
<gene>
    <name evidence="2" type="ORF">AHOG_21090</name>
</gene>
<evidence type="ECO:0000313" key="3">
    <source>
        <dbReference type="Proteomes" id="UP000204221"/>
    </source>
</evidence>
<dbReference type="AlphaFoldDB" id="A0A221W7V1"/>
<feature type="compositionally biased region" description="Polar residues" evidence="1">
    <location>
        <begin position="1"/>
        <end position="10"/>
    </location>
</feature>
<dbReference type="Proteomes" id="UP000204221">
    <property type="component" value="Chromosome"/>
</dbReference>
<dbReference type="EMBL" id="CP022521">
    <property type="protein sequence ID" value="ASO21834.1"/>
    <property type="molecule type" value="Genomic_DNA"/>
</dbReference>
<reference evidence="2 3" key="1">
    <citation type="submission" date="2017-07" db="EMBL/GenBank/DDBJ databases">
        <title>Complete genome sequence of Actinoalloteichus hoggarensis DSM 45943, type strain of Actinoalloteichus hoggarensis.</title>
        <authorList>
            <person name="Ruckert C."/>
            <person name="Nouioui I."/>
            <person name="Willmese J."/>
            <person name="van Wezel G."/>
            <person name="Klenk H.-P."/>
            <person name="Kalinowski J."/>
            <person name="Zotchev S.B."/>
        </authorList>
    </citation>
    <scope>NUCLEOTIDE SEQUENCE [LARGE SCALE GENOMIC DNA]</scope>
    <source>
        <strain evidence="2 3">DSM 45943</strain>
    </source>
</reference>
<feature type="region of interest" description="Disordered" evidence="1">
    <location>
        <begin position="183"/>
        <end position="216"/>
    </location>
</feature>
<evidence type="ECO:0000256" key="1">
    <source>
        <dbReference type="SAM" id="MobiDB-lite"/>
    </source>
</evidence>
<protein>
    <submittedName>
        <fullName evidence="2">Uncharacterized protein</fullName>
    </submittedName>
</protein>
<keyword evidence="3" id="KW-1185">Reference proteome</keyword>
<organism evidence="2 3">
    <name type="scientific">Actinoalloteichus hoggarensis</name>
    <dbReference type="NCBI Taxonomy" id="1470176"/>
    <lineage>
        <taxon>Bacteria</taxon>
        <taxon>Bacillati</taxon>
        <taxon>Actinomycetota</taxon>
        <taxon>Actinomycetes</taxon>
        <taxon>Pseudonocardiales</taxon>
        <taxon>Pseudonocardiaceae</taxon>
        <taxon>Actinoalloteichus</taxon>
    </lineage>
</organism>
<feature type="region of interest" description="Disordered" evidence="1">
    <location>
        <begin position="1"/>
        <end position="70"/>
    </location>
</feature>
<feature type="compositionally biased region" description="Basic residues" evidence="1">
    <location>
        <begin position="185"/>
        <end position="203"/>
    </location>
</feature>
<evidence type="ECO:0000313" key="2">
    <source>
        <dbReference type="EMBL" id="ASO21834.1"/>
    </source>
</evidence>
<name>A0A221W7V1_9PSEU</name>
<proteinExistence type="predicted"/>
<feature type="compositionally biased region" description="Basic and acidic residues" evidence="1">
    <location>
        <begin position="29"/>
        <end position="43"/>
    </location>
</feature>
<feature type="compositionally biased region" description="Polar residues" evidence="1">
    <location>
        <begin position="205"/>
        <end position="216"/>
    </location>
</feature>
<dbReference type="KEGG" id="ahg:AHOG_21090"/>
<sequence length="239" mass="25517">MWSSTSQPAASRSGHGRARPPMGCPVRRMVRDPDSDQDRRPLIDWDGTCRGPRELNLGTGVSDHLPEPEADGSRFLTVYGYDKPGRPLSPDITEPHTLGASIRLTLGRPAALTESRHHVRPSTAPVTGRTAGPPFPEAAPVLPGGESTVSARPGVGEHRGAASARRRCDAVGVRGLRSFLERRRAGPSRRVSPRVRAGRRRPCHSASSAAWMRSSTAGASTAVAMRTARRFGPGSTSVV</sequence>
<accession>A0A221W7V1</accession>